<dbReference type="Ensembl" id="ENSMGAT00000033759.1">
    <property type="protein sequence ID" value="ENSMGAP00000026490.1"/>
    <property type="gene ID" value="ENSMGAG00000011700.3"/>
</dbReference>
<keyword evidence="9 16" id="KW-0808">Transferase</keyword>
<evidence type="ECO:0000256" key="2">
    <source>
        <dbReference type="ARBA" id="ARBA00001956"/>
    </source>
</evidence>
<evidence type="ECO:0000256" key="15">
    <source>
        <dbReference type="ARBA" id="ARBA00031040"/>
    </source>
</evidence>
<evidence type="ECO:0000256" key="1">
    <source>
        <dbReference type="ARBA" id="ARBA00001947"/>
    </source>
</evidence>
<dbReference type="InterPro" id="IPR003726">
    <property type="entry name" value="HCY_dom"/>
</dbReference>
<evidence type="ECO:0000256" key="5">
    <source>
        <dbReference type="ARBA" id="ARBA00012032"/>
    </source>
</evidence>
<dbReference type="GO" id="GO:0046653">
    <property type="term" value="P:tetrahydrofolate metabolic process"/>
    <property type="evidence" value="ECO:0007669"/>
    <property type="project" value="TreeGrafter"/>
</dbReference>
<dbReference type="SUPFAM" id="SSF82282">
    <property type="entry name" value="Homocysteine S-methyltransferase"/>
    <property type="match status" value="1"/>
</dbReference>
<keyword evidence="10" id="KW-0949">S-adenosyl-L-methionine</keyword>
<dbReference type="GO" id="GO:0046872">
    <property type="term" value="F:metal ion binding"/>
    <property type="evidence" value="ECO:0007669"/>
    <property type="project" value="UniProtKB-KW"/>
</dbReference>
<dbReference type="GO" id="GO:0031419">
    <property type="term" value="F:cobalamin binding"/>
    <property type="evidence" value="ECO:0007669"/>
    <property type="project" value="UniProtKB-KW"/>
</dbReference>
<evidence type="ECO:0000256" key="8">
    <source>
        <dbReference type="ARBA" id="ARBA00022628"/>
    </source>
</evidence>
<keyword evidence="12 16" id="KW-0862">Zinc</keyword>
<evidence type="ECO:0000256" key="7">
    <source>
        <dbReference type="ARBA" id="ARBA00022605"/>
    </source>
</evidence>
<feature type="binding site" evidence="16">
    <location>
        <position position="306"/>
    </location>
    <ligand>
        <name>Zn(2+)</name>
        <dbReference type="ChEBI" id="CHEBI:29105"/>
    </ligand>
</feature>
<evidence type="ECO:0000256" key="3">
    <source>
        <dbReference type="ARBA" id="ARBA00005178"/>
    </source>
</evidence>
<dbReference type="OrthoDB" id="261426at2759"/>
<keyword evidence="11 16" id="KW-0479">Metal-binding</keyword>
<keyword evidence="19" id="KW-1185">Reference proteome</keyword>
<gene>
    <name evidence="18" type="primary">MTR</name>
</gene>
<dbReference type="PROSITE" id="PS50970">
    <property type="entry name" value="HCY"/>
    <property type="match status" value="1"/>
</dbReference>
<evidence type="ECO:0000256" key="4">
    <source>
        <dbReference type="ARBA" id="ARBA00010398"/>
    </source>
</evidence>
<keyword evidence="8" id="KW-0846">Cobalamin</keyword>
<keyword evidence="7" id="KW-0028">Amino-acid biosynthesis</keyword>
<keyword evidence="13" id="KW-0486">Methionine biosynthesis</keyword>
<dbReference type="Gene3D" id="3.20.20.330">
    <property type="entry name" value="Homocysteine-binding-like domain"/>
    <property type="match status" value="1"/>
</dbReference>
<sequence>MINEIESVLRERIMILDGGMGTMIQQYALSEEDFRGHEFKDHSKPLKGNNDLLSITQPDIICDIHKEYLLAGADIIETNTFSSTRVAQADYALEHLAYRLNRISAQVARKAADDVTAQTGIKRYVAGSMGPTNRTLSVSPSVERPDYRNITFDELVEAYTEQAKGLLDGGVDVMLVETIFDTANAKAALFALHKLFEEEYAPRPIFVSGTIVDKSGRTLSGQTGEAFVISVSHSKPLCIGLNCALGAVEMRPFIETIGKCTTAYVICYPNAGLPNTFGGYDETPEVTAKHIKNFALDGLVNIVGGCCGTTPAHIRKIAEAVKLCKPRVPPSLCQGYMLLSLFTCSEAAGLGCLGCGDSCTGIVLQ</sequence>
<evidence type="ECO:0000256" key="14">
    <source>
        <dbReference type="ARBA" id="ARBA00023285"/>
    </source>
</evidence>
<dbReference type="InterPro" id="IPR050554">
    <property type="entry name" value="Met_Synthase/Corrinoid"/>
</dbReference>
<feature type="binding site" evidence="16">
    <location>
        <position position="243"/>
    </location>
    <ligand>
        <name>Zn(2+)</name>
        <dbReference type="ChEBI" id="CHEBI:29105"/>
    </ligand>
</feature>
<evidence type="ECO:0000256" key="9">
    <source>
        <dbReference type="ARBA" id="ARBA00022679"/>
    </source>
</evidence>
<evidence type="ECO:0000256" key="16">
    <source>
        <dbReference type="PROSITE-ProRule" id="PRU00333"/>
    </source>
</evidence>
<comment type="similarity">
    <text evidence="4">Belongs to the vitamin-B12 dependent methionine synthase family.</text>
</comment>
<evidence type="ECO:0000256" key="12">
    <source>
        <dbReference type="ARBA" id="ARBA00022833"/>
    </source>
</evidence>
<accession>A0A803Y3Z3</accession>
<dbReference type="EC" id="2.1.1.13" evidence="5"/>
<evidence type="ECO:0000313" key="18">
    <source>
        <dbReference type="Ensembl" id="ENSMGAP00000026490.1"/>
    </source>
</evidence>
<dbReference type="GO" id="GO:0032259">
    <property type="term" value="P:methylation"/>
    <property type="evidence" value="ECO:0007669"/>
    <property type="project" value="UniProtKB-KW"/>
</dbReference>
<evidence type="ECO:0000256" key="11">
    <source>
        <dbReference type="ARBA" id="ARBA00022723"/>
    </source>
</evidence>
<dbReference type="Bgee" id="ENSMGAG00000011700">
    <property type="expression patterns" value="Expressed in liver and 15 other cell types or tissues"/>
</dbReference>
<dbReference type="InterPro" id="IPR036589">
    <property type="entry name" value="HCY_dom_sf"/>
</dbReference>
<dbReference type="GO" id="GO:0008705">
    <property type="term" value="F:methionine synthase activity"/>
    <property type="evidence" value="ECO:0007669"/>
    <property type="project" value="UniProtKB-EC"/>
</dbReference>
<comment type="cofactor">
    <cofactor evidence="2">
        <name>methylcob(III)alamin</name>
        <dbReference type="ChEBI" id="CHEBI:28115"/>
    </cofactor>
</comment>
<organism evidence="18 19">
    <name type="scientific">Meleagris gallopavo</name>
    <name type="common">Wild turkey</name>
    <dbReference type="NCBI Taxonomy" id="9103"/>
    <lineage>
        <taxon>Eukaryota</taxon>
        <taxon>Metazoa</taxon>
        <taxon>Chordata</taxon>
        <taxon>Craniata</taxon>
        <taxon>Vertebrata</taxon>
        <taxon>Euteleostomi</taxon>
        <taxon>Archelosauria</taxon>
        <taxon>Archosauria</taxon>
        <taxon>Dinosauria</taxon>
        <taxon>Saurischia</taxon>
        <taxon>Theropoda</taxon>
        <taxon>Coelurosauria</taxon>
        <taxon>Aves</taxon>
        <taxon>Neognathae</taxon>
        <taxon>Galloanserae</taxon>
        <taxon>Galliformes</taxon>
        <taxon>Phasianidae</taxon>
        <taxon>Meleagridinae</taxon>
        <taxon>Meleagris</taxon>
    </lineage>
</organism>
<feature type="binding site" evidence="16">
    <location>
        <position position="307"/>
    </location>
    <ligand>
        <name>Zn(2+)</name>
        <dbReference type="ChEBI" id="CHEBI:29105"/>
    </ligand>
</feature>
<dbReference type="GO" id="GO:0005829">
    <property type="term" value="C:cytosol"/>
    <property type="evidence" value="ECO:0007669"/>
    <property type="project" value="TreeGrafter"/>
</dbReference>
<dbReference type="GeneTree" id="ENSGT00420000029824"/>
<protein>
    <recommendedName>
        <fullName evidence="5">methionine synthase</fullName>
        <ecNumber evidence="5">2.1.1.13</ecNumber>
    </recommendedName>
    <alternativeName>
        <fullName evidence="15">5-methyltetrahydrofolate--homocysteine methyltransferase</fullName>
    </alternativeName>
</protein>
<reference evidence="18" key="3">
    <citation type="submission" date="2025-09" db="UniProtKB">
        <authorList>
            <consortium name="Ensembl"/>
        </authorList>
    </citation>
    <scope>IDENTIFICATION</scope>
</reference>
<evidence type="ECO:0000313" key="19">
    <source>
        <dbReference type="Proteomes" id="UP000001645"/>
    </source>
</evidence>
<dbReference type="AlphaFoldDB" id="A0A803Y3Z3"/>
<dbReference type="Pfam" id="PF02574">
    <property type="entry name" value="S-methyl_trans"/>
    <property type="match status" value="1"/>
</dbReference>
<reference evidence="18 19" key="1">
    <citation type="journal article" date="2010" name="PLoS Biol.">
        <title>Multi-platform next-generation sequencing of the domestic turkey (Meleagris gallopavo): genome assembly and analysis.</title>
        <authorList>
            <person name="Dalloul R.A."/>
            <person name="Long J.A."/>
            <person name="Zimin A.V."/>
            <person name="Aslam L."/>
            <person name="Beal K."/>
            <person name="Blomberg L.A."/>
            <person name="Bouffard P."/>
            <person name="Burt D.W."/>
            <person name="Crasta O."/>
            <person name="Crooijmans R.P."/>
            <person name="Cooper K."/>
            <person name="Coulombe R.A."/>
            <person name="De S."/>
            <person name="Delany M.E."/>
            <person name="Dodgson J.B."/>
            <person name="Dong J.J."/>
            <person name="Evans C."/>
            <person name="Frederickson K.M."/>
            <person name="Flicek P."/>
            <person name="Florea L."/>
            <person name="Folkerts O."/>
            <person name="Groenen M.A."/>
            <person name="Harkins T.T."/>
            <person name="Herrero J."/>
            <person name="Hoffmann S."/>
            <person name="Megens H.J."/>
            <person name="Jiang A."/>
            <person name="de Jong P."/>
            <person name="Kaiser P."/>
            <person name="Kim H."/>
            <person name="Kim K.W."/>
            <person name="Kim S."/>
            <person name="Langenberger D."/>
            <person name="Lee M.K."/>
            <person name="Lee T."/>
            <person name="Mane S."/>
            <person name="Marcais G."/>
            <person name="Marz M."/>
            <person name="McElroy A.P."/>
            <person name="Modise T."/>
            <person name="Nefedov M."/>
            <person name="Notredame C."/>
            <person name="Paton I.R."/>
            <person name="Payne W.S."/>
            <person name="Pertea G."/>
            <person name="Prickett D."/>
            <person name="Puiu D."/>
            <person name="Qioa D."/>
            <person name="Raineri E."/>
            <person name="Ruffier M."/>
            <person name="Salzberg S.L."/>
            <person name="Schatz M.C."/>
            <person name="Scheuring C."/>
            <person name="Schmidt C.J."/>
            <person name="Schroeder S."/>
            <person name="Searle S.M."/>
            <person name="Smith E.J."/>
            <person name="Smith J."/>
            <person name="Sonstegard T.S."/>
            <person name="Stadler P.F."/>
            <person name="Tafer H."/>
            <person name="Tu Z.J."/>
            <person name="Van Tassell C.P."/>
            <person name="Vilella A.J."/>
            <person name="Williams K.P."/>
            <person name="Yorke J.A."/>
            <person name="Zhang L."/>
            <person name="Zhang H.B."/>
            <person name="Zhang X."/>
            <person name="Zhang Y."/>
            <person name="Reed K.M."/>
        </authorList>
    </citation>
    <scope>NUCLEOTIDE SEQUENCE [LARGE SCALE GENOMIC DNA]</scope>
</reference>
<dbReference type="Proteomes" id="UP000001645">
    <property type="component" value="Chromosome 2"/>
</dbReference>
<keyword evidence="14" id="KW-0170">Cobalt</keyword>
<dbReference type="PANTHER" id="PTHR45833">
    <property type="entry name" value="METHIONINE SYNTHASE"/>
    <property type="match status" value="1"/>
</dbReference>
<dbReference type="FunFam" id="3.20.20.330:FF:000001">
    <property type="entry name" value="Methionine synthase"/>
    <property type="match status" value="1"/>
</dbReference>
<feature type="domain" description="Hcy-binding" evidence="17">
    <location>
        <begin position="2"/>
        <end position="321"/>
    </location>
</feature>
<dbReference type="PANTHER" id="PTHR45833:SF1">
    <property type="entry name" value="METHIONINE SYNTHASE"/>
    <property type="match status" value="1"/>
</dbReference>
<dbReference type="GO" id="GO:0050667">
    <property type="term" value="P:homocysteine metabolic process"/>
    <property type="evidence" value="ECO:0007669"/>
    <property type="project" value="TreeGrafter"/>
</dbReference>
<comment type="cofactor">
    <cofactor evidence="1 16">
        <name>Zn(2+)</name>
        <dbReference type="ChEBI" id="CHEBI:29105"/>
    </cofactor>
</comment>
<evidence type="ECO:0000256" key="13">
    <source>
        <dbReference type="ARBA" id="ARBA00023167"/>
    </source>
</evidence>
<name>A0A803Y3Z3_MELGA</name>
<evidence type="ECO:0000256" key="10">
    <source>
        <dbReference type="ARBA" id="ARBA00022691"/>
    </source>
</evidence>
<comment type="pathway">
    <text evidence="3">Amino-acid biosynthesis; L-methionine biosynthesis via de novo pathway; L-methionine from L-homocysteine (MetH route): step 1/1.</text>
</comment>
<evidence type="ECO:0000256" key="6">
    <source>
        <dbReference type="ARBA" id="ARBA00022603"/>
    </source>
</evidence>
<reference evidence="18" key="2">
    <citation type="submission" date="2025-08" db="UniProtKB">
        <authorList>
            <consortium name="Ensembl"/>
        </authorList>
    </citation>
    <scope>IDENTIFICATION</scope>
</reference>
<keyword evidence="6 16" id="KW-0489">Methyltransferase</keyword>
<evidence type="ECO:0000259" key="17">
    <source>
        <dbReference type="PROSITE" id="PS50970"/>
    </source>
</evidence>
<proteinExistence type="inferred from homology"/>